<dbReference type="GO" id="GO:0005524">
    <property type="term" value="F:ATP binding"/>
    <property type="evidence" value="ECO:0007669"/>
    <property type="project" value="InterPro"/>
</dbReference>
<evidence type="ECO:0000313" key="2">
    <source>
        <dbReference type="EMBL" id="PRX38914.1"/>
    </source>
</evidence>
<dbReference type="GO" id="GO:0006281">
    <property type="term" value="P:DNA repair"/>
    <property type="evidence" value="ECO:0007669"/>
    <property type="project" value="InterPro"/>
</dbReference>
<dbReference type="Pfam" id="PF01068">
    <property type="entry name" value="DNA_ligase_A_M"/>
    <property type="match status" value="1"/>
</dbReference>
<gene>
    <name evidence="2" type="ORF">CLV97_13315</name>
</gene>
<dbReference type="Gene3D" id="3.30.1490.70">
    <property type="match status" value="1"/>
</dbReference>
<comment type="caution">
    <text evidence="2">The sequence shown here is derived from an EMBL/GenBank/DDBJ whole genome shotgun (WGS) entry which is preliminary data.</text>
</comment>
<protein>
    <recommendedName>
        <fullName evidence="1">ATP-dependent DNA ligase family profile domain-containing protein</fullName>
    </recommendedName>
</protein>
<accession>A0A2T0LB95</accession>
<dbReference type="EMBL" id="PVNE01000033">
    <property type="protein sequence ID" value="PRX38914.1"/>
    <property type="molecule type" value="Genomic_DNA"/>
</dbReference>
<keyword evidence="3" id="KW-1185">Reference proteome</keyword>
<dbReference type="SUPFAM" id="SSF56091">
    <property type="entry name" value="DNA ligase/mRNA capping enzyme, catalytic domain"/>
    <property type="match status" value="1"/>
</dbReference>
<dbReference type="GO" id="GO:0006310">
    <property type="term" value="P:DNA recombination"/>
    <property type="evidence" value="ECO:0007669"/>
    <property type="project" value="InterPro"/>
</dbReference>
<name>A0A2T0LB95_9BACL</name>
<dbReference type="InterPro" id="IPR012310">
    <property type="entry name" value="DNA_ligase_ATP-dep_cent"/>
</dbReference>
<dbReference type="GO" id="GO:0003910">
    <property type="term" value="F:DNA ligase (ATP) activity"/>
    <property type="evidence" value="ECO:0007669"/>
    <property type="project" value="InterPro"/>
</dbReference>
<evidence type="ECO:0000259" key="1">
    <source>
        <dbReference type="Pfam" id="PF01068"/>
    </source>
</evidence>
<sequence length="51" mass="6126">MDPLYNLEGIVIKRKDTPYQPGKRSWSWQKVIHWKEAEVVVTGYRKTSWYG</sequence>
<proteinExistence type="predicted"/>
<organism evidence="2 3">
    <name type="scientific">Planifilum fimeticola</name>
    <dbReference type="NCBI Taxonomy" id="201975"/>
    <lineage>
        <taxon>Bacteria</taxon>
        <taxon>Bacillati</taxon>
        <taxon>Bacillota</taxon>
        <taxon>Bacilli</taxon>
        <taxon>Bacillales</taxon>
        <taxon>Thermoactinomycetaceae</taxon>
        <taxon>Planifilum</taxon>
    </lineage>
</organism>
<dbReference type="AlphaFoldDB" id="A0A2T0LB95"/>
<evidence type="ECO:0000313" key="3">
    <source>
        <dbReference type="Proteomes" id="UP000237797"/>
    </source>
</evidence>
<feature type="domain" description="ATP-dependent DNA ligase family profile" evidence="1">
    <location>
        <begin position="6"/>
        <end position="31"/>
    </location>
</feature>
<dbReference type="RefSeq" id="WP_170070574.1">
    <property type="nucleotide sequence ID" value="NZ_PVNE01000033.1"/>
</dbReference>
<reference evidence="2 3" key="1">
    <citation type="submission" date="2018-03" db="EMBL/GenBank/DDBJ databases">
        <title>Genomic Encyclopedia of Archaeal and Bacterial Type Strains, Phase II (KMG-II): from individual species to whole genera.</title>
        <authorList>
            <person name="Goeker M."/>
        </authorList>
    </citation>
    <scope>NUCLEOTIDE SEQUENCE [LARGE SCALE GENOMIC DNA]</scope>
    <source>
        <strain evidence="2 3">DSM 44946</strain>
    </source>
</reference>
<dbReference type="Proteomes" id="UP000237797">
    <property type="component" value="Unassembled WGS sequence"/>
</dbReference>